<gene>
    <name evidence="1" type="ORF">EJ02DRAFT_321962</name>
</gene>
<name>A0A6A5STJ4_9PLEO</name>
<dbReference type="EMBL" id="ML976029">
    <property type="protein sequence ID" value="KAF1943064.1"/>
    <property type="molecule type" value="Genomic_DNA"/>
</dbReference>
<evidence type="ECO:0000313" key="2">
    <source>
        <dbReference type="Proteomes" id="UP000800038"/>
    </source>
</evidence>
<dbReference type="OrthoDB" id="3695169at2759"/>
<feature type="non-terminal residue" evidence="1">
    <location>
        <position position="1"/>
    </location>
</feature>
<evidence type="ECO:0000313" key="1">
    <source>
        <dbReference type="EMBL" id="KAF1943064.1"/>
    </source>
</evidence>
<dbReference type="AlphaFoldDB" id="A0A6A5STJ4"/>
<proteinExistence type="predicted"/>
<feature type="non-terminal residue" evidence="1">
    <location>
        <position position="183"/>
    </location>
</feature>
<dbReference type="Proteomes" id="UP000800038">
    <property type="component" value="Unassembled WGS sequence"/>
</dbReference>
<accession>A0A6A5STJ4</accession>
<keyword evidence="2" id="KW-1185">Reference proteome</keyword>
<organism evidence="1 2">
    <name type="scientific">Clathrospora elynae</name>
    <dbReference type="NCBI Taxonomy" id="706981"/>
    <lineage>
        <taxon>Eukaryota</taxon>
        <taxon>Fungi</taxon>
        <taxon>Dikarya</taxon>
        <taxon>Ascomycota</taxon>
        <taxon>Pezizomycotina</taxon>
        <taxon>Dothideomycetes</taxon>
        <taxon>Pleosporomycetidae</taxon>
        <taxon>Pleosporales</taxon>
        <taxon>Diademaceae</taxon>
        <taxon>Clathrospora</taxon>
    </lineage>
</organism>
<sequence length="183" mass="20801">VVLRKQYVLGDFAKYAAEKFANQFAAIADLGIYDFADKSYMDDNQKTQRVHMLLIGHYHRTSGGPSVWAHATGTYIRYYSGAGIEVTPLVQDIHTSRVYYDPPFSLMGGAQNSSNTGRGMNDDRKRERAVVESAINVIFLMTGRLMRTMDLENPDLLRNFRTACKNFDRHLRMNTAADRALHE</sequence>
<reference evidence="1" key="1">
    <citation type="journal article" date="2020" name="Stud. Mycol.">
        <title>101 Dothideomycetes genomes: a test case for predicting lifestyles and emergence of pathogens.</title>
        <authorList>
            <person name="Haridas S."/>
            <person name="Albert R."/>
            <person name="Binder M."/>
            <person name="Bloem J."/>
            <person name="Labutti K."/>
            <person name="Salamov A."/>
            <person name="Andreopoulos B."/>
            <person name="Baker S."/>
            <person name="Barry K."/>
            <person name="Bills G."/>
            <person name="Bluhm B."/>
            <person name="Cannon C."/>
            <person name="Castanera R."/>
            <person name="Culley D."/>
            <person name="Daum C."/>
            <person name="Ezra D."/>
            <person name="Gonzalez J."/>
            <person name="Henrissat B."/>
            <person name="Kuo A."/>
            <person name="Liang C."/>
            <person name="Lipzen A."/>
            <person name="Lutzoni F."/>
            <person name="Magnuson J."/>
            <person name="Mondo S."/>
            <person name="Nolan M."/>
            <person name="Ohm R."/>
            <person name="Pangilinan J."/>
            <person name="Park H.-J."/>
            <person name="Ramirez L."/>
            <person name="Alfaro M."/>
            <person name="Sun H."/>
            <person name="Tritt A."/>
            <person name="Yoshinaga Y."/>
            <person name="Zwiers L.-H."/>
            <person name="Turgeon B."/>
            <person name="Goodwin S."/>
            <person name="Spatafora J."/>
            <person name="Crous P."/>
            <person name="Grigoriev I."/>
        </authorList>
    </citation>
    <scope>NUCLEOTIDE SEQUENCE</scope>
    <source>
        <strain evidence="1">CBS 161.51</strain>
    </source>
</reference>
<protein>
    <submittedName>
        <fullName evidence="1">Uncharacterized protein</fullName>
    </submittedName>
</protein>